<reference evidence="1 2" key="1">
    <citation type="submission" date="2019-05" db="EMBL/GenBank/DDBJ databases">
        <title>Another draft genome of Portunus trituberculatus and its Hox gene families provides insights of decapod evolution.</title>
        <authorList>
            <person name="Jeong J.-H."/>
            <person name="Song I."/>
            <person name="Kim S."/>
            <person name="Choi T."/>
            <person name="Kim D."/>
            <person name="Ryu S."/>
            <person name="Kim W."/>
        </authorList>
    </citation>
    <scope>NUCLEOTIDE SEQUENCE [LARGE SCALE GENOMIC DNA]</scope>
    <source>
        <tissue evidence="1">Muscle</tissue>
    </source>
</reference>
<organism evidence="1 2">
    <name type="scientific">Portunus trituberculatus</name>
    <name type="common">Swimming crab</name>
    <name type="synonym">Neptunus trituberculatus</name>
    <dbReference type="NCBI Taxonomy" id="210409"/>
    <lineage>
        <taxon>Eukaryota</taxon>
        <taxon>Metazoa</taxon>
        <taxon>Ecdysozoa</taxon>
        <taxon>Arthropoda</taxon>
        <taxon>Crustacea</taxon>
        <taxon>Multicrustacea</taxon>
        <taxon>Malacostraca</taxon>
        <taxon>Eumalacostraca</taxon>
        <taxon>Eucarida</taxon>
        <taxon>Decapoda</taxon>
        <taxon>Pleocyemata</taxon>
        <taxon>Brachyura</taxon>
        <taxon>Eubrachyura</taxon>
        <taxon>Portunoidea</taxon>
        <taxon>Portunidae</taxon>
        <taxon>Portuninae</taxon>
        <taxon>Portunus</taxon>
    </lineage>
</organism>
<name>A0A5B7HGL3_PORTR</name>
<dbReference type="EMBL" id="VSRR010028173">
    <property type="protein sequence ID" value="MPC68655.1"/>
    <property type="molecule type" value="Genomic_DNA"/>
</dbReference>
<dbReference type="AlphaFoldDB" id="A0A5B7HGL3"/>
<comment type="caution">
    <text evidence="1">The sequence shown here is derived from an EMBL/GenBank/DDBJ whole genome shotgun (WGS) entry which is preliminary data.</text>
</comment>
<keyword evidence="2" id="KW-1185">Reference proteome</keyword>
<evidence type="ECO:0000313" key="2">
    <source>
        <dbReference type="Proteomes" id="UP000324222"/>
    </source>
</evidence>
<evidence type="ECO:0000313" key="1">
    <source>
        <dbReference type="EMBL" id="MPC68655.1"/>
    </source>
</evidence>
<dbReference type="Proteomes" id="UP000324222">
    <property type="component" value="Unassembled WGS sequence"/>
</dbReference>
<sequence length="66" mass="7140">MNNSAMSSTSTSTNASCQGCYTSHMLHAPYTPIPSPLLYPHSLPRPRAMTTSLPLMETLTTTTIII</sequence>
<protein>
    <submittedName>
        <fullName evidence="1">Uncharacterized protein</fullName>
    </submittedName>
</protein>
<proteinExistence type="predicted"/>
<accession>A0A5B7HGL3</accession>
<gene>
    <name evidence="1" type="ORF">E2C01_062857</name>
</gene>